<dbReference type="InterPro" id="IPR055170">
    <property type="entry name" value="GFO_IDH_MocA-like_dom"/>
</dbReference>
<gene>
    <name evidence="3" type="ORF">EOI86_16405</name>
</gene>
<protein>
    <submittedName>
        <fullName evidence="3">Gfo/Idh/MocA family oxidoreductase</fullName>
    </submittedName>
</protein>
<dbReference type="Proteomes" id="UP000287447">
    <property type="component" value="Unassembled WGS sequence"/>
</dbReference>
<comment type="caution">
    <text evidence="3">The sequence shown here is derived from an EMBL/GenBank/DDBJ whole genome shotgun (WGS) entry which is preliminary data.</text>
</comment>
<dbReference type="PANTHER" id="PTHR43377:SF6">
    <property type="entry name" value="GFO_IDH_MOCA-LIKE OXIDOREDUCTASE N-TERMINAL DOMAIN-CONTAINING PROTEIN"/>
    <property type="match status" value="1"/>
</dbReference>
<dbReference type="PANTHER" id="PTHR43377">
    <property type="entry name" value="BILIVERDIN REDUCTASE A"/>
    <property type="match status" value="1"/>
</dbReference>
<dbReference type="Gene3D" id="3.40.50.720">
    <property type="entry name" value="NAD(P)-binding Rossmann-like Domain"/>
    <property type="match status" value="1"/>
</dbReference>
<sequence length="339" mass="37108">MKKVPNVAVIGAGGWGKNHVRNFHALGALRSVCDPDTERLSAMVSQYDGVAAQPDLQAILDDPDIDGVVISSPGATHGEIARAALQSGKHVFAEKPLCLDLEEGKQLRLLAEERGLTLMVGHLLLYHPAFIALQDFVAQGGLGDIRYAYSNRTNLGRIRNEENALWSFAPHDISMLLSLIGEMPSRIVSNGGTWLYPPVADTSLTHMDFSDGVQAHIFVSWLHPFKDQKLVVVGTKGMAVFDDTQAEDGKLVLYDHRIGWNESLPEIEKADATPIPYERSEPLRNECQHFLDCITNGTRPRSDAAEGLRVLAVLDACERALRTGETTKPALAWDLDGTP</sequence>
<dbReference type="InterPro" id="IPR000683">
    <property type="entry name" value="Gfo/Idh/MocA-like_OxRdtase_N"/>
</dbReference>
<evidence type="ECO:0000313" key="3">
    <source>
        <dbReference type="EMBL" id="RVU36746.1"/>
    </source>
</evidence>
<name>A0A3S3UPH1_9PROT</name>
<dbReference type="OrthoDB" id="9800846at2"/>
<dbReference type="SUPFAM" id="SSF51735">
    <property type="entry name" value="NAD(P)-binding Rossmann-fold domains"/>
    <property type="match status" value="1"/>
</dbReference>
<dbReference type="RefSeq" id="WP_127766222.1">
    <property type="nucleotide sequence ID" value="NZ_SADE01000002.1"/>
</dbReference>
<proteinExistence type="predicted"/>
<feature type="domain" description="Gfo/Idh/MocA-like oxidoreductase N-terminal" evidence="1">
    <location>
        <begin position="6"/>
        <end position="122"/>
    </location>
</feature>
<dbReference type="InterPro" id="IPR051450">
    <property type="entry name" value="Gfo/Idh/MocA_Oxidoreductases"/>
</dbReference>
<evidence type="ECO:0000313" key="4">
    <source>
        <dbReference type="Proteomes" id="UP000287447"/>
    </source>
</evidence>
<organism evidence="3 4">
    <name type="scientific">Hwanghaeella grinnelliae</name>
    <dbReference type="NCBI Taxonomy" id="2500179"/>
    <lineage>
        <taxon>Bacteria</taxon>
        <taxon>Pseudomonadati</taxon>
        <taxon>Pseudomonadota</taxon>
        <taxon>Alphaproteobacteria</taxon>
        <taxon>Rhodospirillales</taxon>
        <taxon>Rhodospirillaceae</taxon>
        <taxon>Hwanghaeella</taxon>
    </lineage>
</organism>
<accession>A0A3S3UPH1</accession>
<dbReference type="Gene3D" id="3.30.360.10">
    <property type="entry name" value="Dihydrodipicolinate Reductase, domain 2"/>
    <property type="match status" value="1"/>
</dbReference>
<dbReference type="InterPro" id="IPR036291">
    <property type="entry name" value="NAD(P)-bd_dom_sf"/>
</dbReference>
<dbReference type="Pfam" id="PF01408">
    <property type="entry name" value="GFO_IDH_MocA"/>
    <property type="match status" value="1"/>
</dbReference>
<dbReference type="Pfam" id="PF22725">
    <property type="entry name" value="GFO_IDH_MocA_C3"/>
    <property type="match status" value="1"/>
</dbReference>
<reference evidence="4" key="1">
    <citation type="submission" date="2019-01" db="EMBL/GenBank/DDBJ databases">
        <title>Gri0909 isolated from a small marine red alga.</title>
        <authorList>
            <person name="Kim J."/>
            <person name="Jeong S.E."/>
            <person name="Jeon C.O."/>
        </authorList>
    </citation>
    <scope>NUCLEOTIDE SEQUENCE [LARGE SCALE GENOMIC DNA]</scope>
    <source>
        <strain evidence="4">Gri0909</strain>
    </source>
</reference>
<feature type="domain" description="GFO/IDH/MocA-like oxidoreductase" evidence="2">
    <location>
        <begin position="131"/>
        <end position="239"/>
    </location>
</feature>
<evidence type="ECO:0000259" key="2">
    <source>
        <dbReference type="Pfam" id="PF22725"/>
    </source>
</evidence>
<dbReference type="SUPFAM" id="SSF55347">
    <property type="entry name" value="Glyceraldehyde-3-phosphate dehydrogenase-like, C-terminal domain"/>
    <property type="match status" value="1"/>
</dbReference>
<dbReference type="AlphaFoldDB" id="A0A3S3UPH1"/>
<evidence type="ECO:0000259" key="1">
    <source>
        <dbReference type="Pfam" id="PF01408"/>
    </source>
</evidence>
<dbReference type="EMBL" id="SADE01000002">
    <property type="protein sequence ID" value="RVU36746.1"/>
    <property type="molecule type" value="Genomic_DNA"/>
</dbReference>
<dbReference type="GO" id="GO:0000166">
    <property type="term" value="F:nucleotide binding"/>
    <property type="evidence" value="ECO:0007669"/>
    <property type="project" value="InterPro"/>
</dbReference>
<keyword evidence="4" id="KW-1185">Reference proteome</keyword>